<dbReference type="InterPro" id="IPR029068">
    <property type="entry name" value="Glyas_Bleomycin-R_OHBP_Dase"/>
</dbReference>
<proteinExistence type="predicted"/>
<accession>A0ABR3SEQ9</accession>
<dbReference type="Proteomes" id="UP001521116">
    <property type="component" value="Unassembled WGS sequence"/>
</dbReference>
<evidence type="ECO:0000256" key="1">
    <source>
        <dbReference type="ARBA" id="ARBA00022723"/>
    </source>
</evidence>
<evidence type="ECO:0000313" key="4">
    <source>
        <dbReference type="Proteomes" id="UP001521116"/>
    </source>
</evidence>
<dbReference type="EMBL" id="JAJVDC020000197">
    <property type="protein sequence ID" value="KAL1618961.1"/>
    <property type="molecule type" value="Genomic_DNA"/>
</dbReference>
<dbReference type="InterPro" id="IPR037523">
    <property type="entry name" value="VOC_core"/>
</dbReference>
<dbReference type="Pfam" id="PF00903">
    <property type="entry name" value="Glyoxalase"/>
    <property type="match status" value="1"/>
</dbReference>
<evidence type="ECO:0000313" key="3">
    <source>
        <dbReference type="EMBL" id="KAL1618961.1"/>
    </source>
</evidence>
<dbReference type="InterPro" id="IPR051785">
    <property type="entry name" value="MMCE/EMCE_epimerase"/>
</dbReference>
<feature type="domain" description="VOC" evidence="2">
    <location>
        <begin position="180"/>
        <end position="310"/>
    </location>
</feature>
<protein>
    <recommendedName>
        <fullName evidence="2">VOC domain-containing protein</fullName>
    </recommendedName>
</protein>
<gene>
    <name evidence="3" type="ORF">SLS56_010332</name>
</gene>
<organism evidence="3 4">
    <name type="scientific">Neofusicoccum ribis</name>
    <dbReference type="NCBI Taxonomy" id="45134"/>
    <lineage>
        <taxon>Eukaryota</taxon>
        <taxon>Fungi</taxon>
        <taxon>Dikarya</taxon>
        <taxon>Ascomycota</taxon>
        <taxon>Pezizomycotina</taxon>
        <taxon>Dothideomycetes</taxon>
        <taxon>Dothideomycetes incertae sedis</taxon>
        <taxon>Botryosphaeriales</taxon>
        <taxon>Botryosphaeriaceae</taxon>
        <taxon>Neofusicoccum</taxon>
    </lineage>
</organism>
<dbReference type="PANTHER" id="PTHR43048">
    <property type="entry name" value="METHYLMALONYL-COA EPIMERASE"/>
    <property type="match status" value="1"/>
</dbReference>
<dbReference type="PROSITE" id="PS51819">
    <property type="entry name" value="VOC"/>
    <property type="match status" value="1"/>
</dbReference>
<dbReference type="PANTHER" id="PTHR43048:SF3">
    <property type="entry name" value="METHYLMALONYL-COA EPIMERASE, MITOCHONDRIAL"/>
    <property type="match status" value="1"/>
</dbReference>
<reference evidence="3 4" key="1">
    <citation type="submission" date="2024-02" db="EMBL/GenBank/DDBJ databases">
        <title>De novo assembly and annotation of 12 fungi associated with fruit tree decline syndrome in Ontario, Canada.</title>
        <authorList>
            <person name="Sulman M."/>
            <person name="Ellouze W."/>
            <person name="Ilyukhin E."/>
        </authorList>
    </citation>
    <scope>NUCLEOTIDE SEQUENCE [LARGE SCALE GENOMIC DNA]</scope>
    <source>
        <strain evidence="3 4">M1-105</strain>
    </source>
</reference>
<name>A0ABR3SEQ9_9PEZI</name>
<dbReference type="InterPro" id="IPR004360">
    <property type="entry name" value="Glyas_Fos-R_dOase_dom"/>
</dbReference>
<evidence type="ECO:0000259" key="2">
    <source>
        <dbReference type="PROSITE" id="PS51819"/>
    </source>
</evidence>
<keyword evidence="1" id="KW-0479">Metal-binding</keyword>
<dbReference type="Gene3D" id="3.10.180.10">
    <property type="entry name" value="2,3-Dihydroxybiphenyl 1,2-Dioxygenase, domain 1"/>
    <property type="match status" value="2"/>
</dbReference>
<dbReference type="CDD" id="cd07267">
    <property type="entry name" value="THT_Oxygenase_N"/>
    <property type="match status" value="1"/>
</dbReference>
<comment type="caution">
    <text evidence="3">The sequence shown here is derived from an EMBL/GenBank/DDBJ whole genome shotgun (WGS) entry which is preliminary data.</text>
</comment>
<dbReference type="SUPFAM" id="SSF54593">
    <property type="entry name" value="Glyoxalase/Bleomycin resistance protein/Dihydroxybiphenyl dioxygenase"/>
    <property type="match status" value="1"/>
</dbReference>
<sequence>MLAATFVHESAMQTATAKRISVLRIAHVYYQHKDINDACKFLADFGFVEERRVGERIYFRGYGTEPFVYCAEKADEDMFGGAAFAVASFEDLELARQLVPSASEIYELDDAPGGGRCVTFHDPVDGFPFHLVHGQSPAEPRASFPQLDFNFVRPMRNPNDKKRAVNHFQRFAKGPAPVHKMGHFGVCVTNFAKAYEFYTTKFNFKASDLLHDEAGRQITAFMHIDLGEELVDHHSFFLFEGPEHHVHHSSFEVHDFDIQVLGHDWLRERGYRNCWGVPMACIWENEFCGSEVICVYRFDPSGFILEHYVDGDLVNCEAETKISQASPHGLHIWGQSPYRLKPSFVRVLIPVSQDLICQ</sequence>
<keyword evidence="4" id="KW-1185">Reference proteome</keyword>